<reference evidence="2" key="2">
    <citation type="submission" date="2023-02" db="EMBL/GenBank/DDBJ databases">
        <authorList>
            <person name="Swenson N.G."/>
            <person name="Wegrzyn J.L."/>
            <person name="Mcevoy S.L."/>
        </authorList>
    </citation>
    <scope>NUCLEOTIDE SEQUENCE</scope>
    <source>
        <strain evidence="2">91603</strain>
        <tissue evidence="2">Leaf</tissue>
    </source>
</reference>
<dbReference type="AlphaFoldDB" id="A0AAD5JS94"/>
<dbReference type="EMBL" id="JAJSOW010000001">
    <property type="protein sequence ID" value="KAI9200079.1"/>
    <property type="molecule type" value="Genomic_DNA"/>
</dbReference>
<proteinExistence type="predicted"/>
<organism evidence="2 3">
    <name type="scientific">Acer negundo</name>
    <name type="common">Box elder</name>
    <dbReference type="NCBI Taxonomy" id="4023"/>
    <lineage>
        <taxon>Eukaryota</taxon>
        <taxon>Viridiplantae</taxon>
        <taxon>Streptophyta</taxon>
        <taxon>Embryophyta</taxon>
        <taxon>Tracheophyta</taxon>
        <taxon>Spermatophyta</taxon>
        <taxon>Magnoliopsida</taxon>
        <taxon>eudicotyledons</taxon>
        <taxon>Gunneridae</taxon>
        <taxon>Pentapetalae</taxon>
        <taxon>rosids</taxon>
        <taxon>malvids</taxon>
        <taxon>Sapindales</taxon>
        <taxon>Sapindaceae</taxon>
        <taxon>Hippocastanoideae</taxon>
        <taxon>Acereae</taxon>
        <taxon>Acer</taxon>
    </lineage>
</organism>
<keyword evidence="1" id="KW-0812">Transmembrane</keyword>
<comment type="caution">
    <text evidence="2">The sequence shown here is derived from an EMBL/GenBank/DDBJ whole genome shotgun (WGS) entry which is preliminary data.</text>
</comment>
<name>A0AAD5JS94_ACENE</name>
<dbReference type="Proteomes" id="UP001064489">
    <property type="component" value="Chromosome 9"/>
</dbReference>
<sequence length="106" mass="12426">MHRSQIKPIFKIPSLFSTNLCKTIGEVEYRRVELVISLSQFEPDFSIETTNQTSPKHSSRRRPRRHLATSCCCYCRRRPVILANRQLFVCLFALLDLFFSVLCFVL</sequence>
<reference evidence="2" key="1">
    <citation type="journal article" date="2022" name="Plant J.">
        <title>Strategies of tolerance reflected in two North American maple genomes.</title>
        <authorList>
            <person name="McEvoy S.L."/>
            <person name="Sezen U.U."/>
            <person name="Trouern-Trend A."/>
            <person name="McMahon S.M."/>
            <person name="Schaberg P.G."/>
            <person name="Yang J."/>
            <person name="Wegrzyn J.L."/>
            <person name="Swenson N.G."/>
        </authorList>
    </citation>
    <scope>NUCLEOTIDE SEQUENCE</scope>
    <source>
        <strain evidence="2">91603</strain>
    </source>
</reference>
<accession>A0AAD5JS94</accession>
<evidence type="ECO:0000313" key="2">
    <source>
        <dbReference type="EMBL" id="KAI9200079.1"/>
    </source>
</evidence>
<evidence type="ECO:0000256" key="1">
    <source>
        <dbReference type="SAM" id="Phobius"/>
    </source>
</evidence>
<keyword evidence="1" id="KW-1133">Transmembrane helix</keyword>
<gene>
    <name evidence="2" type="ORF">LWI28_002381</name>
</gene>
<feature type="transmembrane region" description="Helical" evidence="1">
    <location>
        <begin position="86"/>
        <end position="105"/>
    </location>
</feature>
<protein>
    <submittedName>
        <fullName evidence="2">Uncharacterized protein</fullName>
    </submittedName>
</protein>
<keyword evidence="3" id="KW-1185">Reference proteome</keyword>
<evidence type="ECO:0000313" key="3">
    <source>
        <dbReference type="Proteomes" id="UP001064489"/>
    </source>
</evidence>
<keyword evidence="1" id="KW-0472">Membrane</keyword>